<name>A0AAN8PFU8_PATCE</name>
<feature type="domain" description="CIP2A N-terminal" evidence="2">
    <location>
        <begin position="35"/>
        <end position="564"/>
    </location>
</feature>
<dbReference type="Pfam" id="PF21044">
    <property type="entry name" value="CIP2A_N"/>
    <property type="match status" value="1"/>
</dbReference>
<dbReference type="InterPro" id="IPR016024">
    <property type="entry name" value="ARM-type_fold"/>
</dbReference>
<protein>
    <recommendedName>
        <fullName evidence="2">CIP2A N-terminal domain-containing protein</fullName>
    </recommendedName>
</protein>
<reference evidence="3 4" key="1">
    <citation type="submission" date="2024-01" db="EMBL/GenBank/DDBJ databases">
        <title>The genome of the rayed Mediterranean limpet Patella caerulea (Linnaeus, 1758).</title>
        <authorList>
            <person name="Anh-Thu Weber A."/>
            <person name="Halstead-Nussloch G."/>
        </authorList>
    </citation>
    <scope>NUCLEOTIDE SEQUENCE [LARGE SCALE GENOMIC DNA]</scope>
    <source>
        <strain evidence="3">AATW-2023a</strain>
        <tissue evidence="3">Whole specimen</tissue>
    </source>
</reference>
<keyword evidence="1" id="KW-0175">Coiled coil</keyword>
<dbReference type="Proteomes" id="UP001347796">
    <property type="component" value="Unassembled WGS sequence"/>
</dbReference>
<keyword evidence="4" id="KW-1185">Reference proteome</keyword>
<evidence type="ECO:0000256" key="1">
    <source>
        <dbReference type="SAM" id="Coils"/>
    </source>
</evidence>
<dbReference type="Gene3D" id="1.25.10.10">
    <property type="entry name" value="Leucine-rich Repeat Variant"/>
    <property type="match status" value="1"/>
</dbReference>
<feature type="coiled-coil region" evidence="1">
    <location>
        <begin position="628"/>
        <end position="718"/>
    </location>
</feature>
<accession>A0AAN8PFU8</accession>
<dbReference type="PANTHER" id="PTHR23161:SF2">
    <property type="entry name" value="PROTEIN CIP2A"/>
    <property type="match status" value="1"/>
</dbReference>
<dbReference type="InterPro" id="IPR042510">
    <property type="entry name" value="CIP2A"/>
</dbReference>
<dbReference type="InterPro" id="IPR048701">
    <property type="entry name" value="CIP2A_N"/>
</dbReference>
<dbReference type="SUPFAM" id="SSF48371">
    <property type="entry name" value="ARM repeat"/>
    <property type="match status" value="1"/>
</dbReference>
<evidence type="ECO:0000313" key="3">
    <source>
        <dbReference type="EMBL" id="KAK6175169.1"/>
    </source>
</evidence>
<dbReference type="InterPro" id="IPR011989">
    <property type="entry name" value="ARM-like"/>
</dbReference>
<dbReference type="EMBL" id="JAZGQO010000010">
    <property type="protein sequence ID" value="KAK6175169.1"/>
    <property type="molecule type" value="Genomic_DNA"/>
</dbReference>
<gene>
    <name evidence="3" type="ORF">SNE40_013689</name>
</gene>
<organism evidence="3 4">
    <name type="scientific">Patella caerulea</name>
    <name type="common">Rayed Mediterranean limpet</name>
    <dbReference type="NCBI Taxonomy" id="87958"/>
    <lineage>
        <taxon>Eukaryota</taxon>
        <taxon>Metazoa</taxon>
        <taxon>Spiralia</taxon>
        <taxon>Lophotrochozoa</taxon>
        <taxon>Mollusca</taxon>
        <taxon>Gastropoda</taxon>
        <taxon>Patellogastropoda</taxon>
        <taxon>Patelloidea</taxon>
        <taxon>Patellidae</taxon>
        <taxon>Patella</taxon>
    </lineage>
</organism>
<dbReference type="PANTHER" id="PTHR23161">
    <property type="entry name" value="PROTEIN CIP2A"/>
    <property type="match status" value="1"/>
</dbReference>
<sequence>MAANQYFTSSSNSNMVYLQSQLESLQSHTDNLPSLKFFNTRNMLAVDCLTRVVQILNDPQVKMVLANKCIMVFQNLVQDNDLCTLLQSQFHLSESLASVLKNSVEKQSEGFTLECIQLLMTLTYGQQINFHDNHIKYLLKFLVKQICSSASELTQPCLGLLANICRKNITVQTYIRSLECSKLCRALLNFLLDQNKTNVIFSLSVITSVFQHEVLGEKVLSGANLRNTLQLLFNLLINGDAGITRRYAVDVFTDISKSPKILHSLLKYEHLPICLENTLNLLTSSVPDSVAKIFELLIEFSSTSQMRTSICSIMLRCQPLRDLSQLETLLRKPVNQSSYPLLATIHWASQPIEATDTHTASLLAIDLLKEIFEEVLFSDDKNNMSRNHVEVMVCLLIKILRENCQQPVDTSDTKTQEKTTKVLQFLTVLCSDDDVKKLIASQVNVDMFRTILQHQFNQNKHMYQINNSSKNHTASDIDVEVILLSLNLMSKLRRHVINLDDYFKLQLQDSRLVPFLATYITSANRDHVQTALQLVSTAASLDIFLDVVLCDSVATMNVRKEEETAVVVPERTTVLSDISYNKENTNNTILPLTSKHTMSDEDNKTMQNLILKMETNLEMKDSKVSDIIQLYEHQLQSLKTNEEHLENLLKTKSLELVQSDRLISQYRLNGARVESESHNLRKMLQESERKSEEYLEQMNDMRLKLNNLETTVDQLDQENER</sequence>
<comment type="caution">
    <text evidence="3">The sequence shown here is derived from an EMBL/GenBank/DDBJ whole genome shotgun (WGS) entry which is preliminary data.</text>
</comment>
<proteinExistence type="predicted"/>
<dbReference type="AlphaFoldDB" id="A0AAN8PFU8"/>
<evidence type="ECO:0000259" key="2">
    <source>
        <dbReference type="Pfam" id="PF21044"/>
    </source>
</evidence>
<evidence type="ECO:0000313" key="4">
    <source>
        <dbReference type="Proteomes" id="UP001347796"/>
    </source>
</evidence>